<dbReference type="NCBIfam" id="NF006999">
    <property type="entry name" value="PRK09462.1"/>
    <property type="match status" value="1"/>
</dbReference>
<evidence type="ECO:0000256" key="11">
    <source>
        <dbReference type="ARBA" id="ARBA00023163"/>
    </source>
</evidence>
<keyword evidence="13 14" id="KW-0408">Iron</keyword>
<evidence type="ECO:0000256" key="6">
    <source>
        <dbReference type="ARBA" id="ARBA00022491"/>
    </source>
</evidence>
<dbReference type="AlphaFoldDB" id="A0A368BYL8"/>
<evidence type="ECO:0000256" key="9">
    <source>
        <dbReference type="ARBA" id="ARBA00023015"/>
    </source>
</evidence>
<evidence type="ECO:0000256" key="14">
    <source>
        <dbReference type="RuleBase" id="RU364037"/>
    </source>
</evidence>
<dbReference type="PANTHER" id="PTHR33202:SF2">
    <property type="entry name" value="FERRIC UPTAKE REGULATION PROTEIN"/>
    <property type="match status" value="1"/>
</dbReference>
<dbReference type="GO" id="GO:0005829">
    <property type="term" value="C:cytosol"/>
    <property type="evidence" value="ECO:0007669"/>
    <property type="project" value="TreeGrafter"/>
</dbReference>
<reference evidence="15" key="1">
    <citation type="submission" date="2022-05" db="EMBL/GenBank/DDBJ databases">
        <title>Single-amplified genomics reveal most streamlined microbe among free-living bacteria.</title>
        <authorList>
            <person name="Roda-Garcia J."/>
            <person name="Haro-Moreno J.M."/>
            <person name="Rodriguez-Valera F."/>
            <person name="Almagro-Moreno S."/>
            <person name="Lopez-Perez M."/>
        </authorList>
    </citation>
    <scope>NUCLEOTIDE SEQUENCE</scope>
    <source>
        <strain evidence="15">TMED112-D2-2</strain>
    </source>
</reference>
<dbReference type="GO" id="GO:0003700">
    <property type="term" value="F:DNA-binding transcription factor activity"/>
    <property type="evidence" value="ECO:0007669"/>
    <property type="project" value="UniProtKB-UniRule"/>
</dbReference>
<keyword evidence="6 14" id="KW-0678">Repressor</keyword>
<comment type="subcellular location">
    <subcellularLocation>
        <location evidence="1 14">Cytoplasm</location>
    </subcellularLocation>
</comment>
<dbReference type="InterPro" id="IPR036388">
    <property type="entry name" value="WH-like_DNA-bd_sf"/>
</dbReference>
<feature type="binding site" evidence="12">
    <location>
        <position position="96"/>
    </location>
    <ligand>
        <name>Zn(2+)</name>
        <dbReference type="ChEBI" id="CHEBI:29105"/>
    </ligand>
</feature>
<evidence type="ECO:0000256" key="7">
    <source>
        <dbReference type="ARBA" id="ARBA00022723"/>
    </source>
</evidence>
<dbReference type="InterPro" id="IPR036390">
    <property type="entry name" value="WH_DNA-bd_sf"/>
</dbReference>
<evidence type="ECO:0000256" key="13">
    <source>
        <dbReference type="PIRSR" id="PIRSR602481-2"/>
    </source>
</evidence>
<evidence type="ECO:0000256" key="10">
    <source>
        <dbReference type="ARBA" id="ARBA00023125"/>
    </source>
</evidence>
<dbReference type="GO" id="GO:0000976">
    <property type="term" value="F:transcription cis-regulatory region binding"/>
    <property type="evidence" value="ECO:0007669"/>
    <property type="project" value="TreeGrafter"/>
</dbReference>
<dbReference type="Proteomes" id="UP001056381">
    <property type="component" value="Chromosome"/>
</dbReference>
<keyword evidence="7 12" id="KW-0479">Metal-binding</keyword>
<comment type="cofactor">
    <cofactor evidence="13">
        <name>Mn(2+)</name>
        <dbReference type="ChEBI" id="CHEBI:29035"/>
    </cofactor>
    <cofactor evidence="13">
        <name>Fe(2+)</name>
        <dbReference type="ChEBI" id="CHEBI:29033"/>
    </cofactor>
    <text evidence="13">Binds 1 Mn(2+) or Fe(2+) ion per subunit.</text>
</comment>
<evidence type="ECO:0000256" key="12">
    <source>
        <dbReference type="PIRSR" id="PIRSR602481-1"/>
    </source>
</evidence>
<keyword evidence="16" id="KW-1185">Reference proteome</keyword>
<evidence type="ECO:0000256" key="4">
    <source>
        <dbReference type="ARBA" id="ARBA00020910"/>
    </source>
</evidence>
<name>A0A368BYL8_9GAMM</name>
<dbReference type="Gene3D" id="1.10.10.10">
    <property type="entry name" value="Winged helix-like DNA-binding domain superfamily/Winged helix DNA-binding domain"/>
    <property type="match status" value="1"/>
</dbReference>
<comment type="subunit">
    <text evidence="3 14">Homodimer.</text>
</comment>
<evidence type="ECO:0000256" key="5">
    <source>
        <dbReference type="ARBA" id="ARBA00022490"/>
    </source>
</evidence>
<dbReference type="Pfam" id="PF01475">
    <property type="entry name" value="FUR"/>
    <property type="match status" value="1"/>
</dbReference>
<keyword evidence="11 14" id="KW-0804">Transcription</keyword>
<evidence type="ECO:0000256" key="2">
    <source>
        <dbReference type="ARBA" id="ARBA00007957"/>
    </source>
</evidence>
<dbReference type="EMBL" id="CP097966">
    <property type="protein sequence ID" value="URQ63373.1"/>
    <property type="molecule type" value="Genomic_DNA"/>
</dbReference>
<evidence type="ECO:0000313" key="15">
    <source>
        <dbReference type="EMBL" id="URQ63373.1"/>
    </source>
</evidence>
<dbReference type="Gene3D" id="3.30.1490.190">
    <property type="match status" value="1"/>
</dbReference>
<dbReference type="FunFam" id="1.10.10.10:FF:000007">
    <property type="entry name" value="Ferric uptake regulation protein"/>
    <property type="match status" value="1"/>
</dbReference>
<dbReference type="GO" id="GO:1900705">
    <property type="term" value="P:negative regulation of siderophore biosynthetic process"/>
    <property type="evidence" value="ECO:0007669"/>
    <property type="project" value="TreeGrafter"/>
</dbReference>
<feature type="binding site" evidence="13">
    <location>
        <position position="90"/>
    </location>
    <ligand>
        <name>Fe cation</name>
        <dbReference type="ChEBI" id="CHEBI:24875"/>
    </ligand>
</feature>
<protein>
    <recommendedName>
        <fullName evidence="4 14">Ferric uptake regulation protein</fullName>
    </recommendedName>
</protein>
<gene>
    <name evidence="14 15" type="primary">fur</name>
    <name evidence="15" type="ORF">M9B40_01030</name>
</gene>
<evidence type="ECO:0000313" key="16">
    <source>
        <dbReference type="Proteomes" id="UP001056381"/>
    </source>
</evidence>
<comment type="cofactor">
    <cofactor evidence="12">
        <name>Zn(2+)</name>
        <dbReference type="ChEBI" id="CHEBI:29105"/>
    </cofactor>
    <text evidence="12">Binds 1 zinc ion per subunit.</text>
</comment>
<dbReference type="SUPFAM" id="SSF46785">
    <property type="entry name" value="Winged helix' DNA-binding domain"/>
    <property type="match status" value="1"/>
</dbReference>
<evidence type="ECO:0000256" key="3">
    <source>
        <dbReference type="ARBA" id="ARBA00011738"/>
    </source>
</evidence>
<dbReference type="InterPro" id="IPR043135">
    <property type="entry name" value="Fur_C"/>
</dbReference>
<dbReference type="GO" id="GO:0008270">
    <property type="term" value="F:zinc ion binding"/>
    <property type="evidence" value="ECO:0007669"/>
    <property type="project" value="TreeGrafter"/>
</dbReference>
<keyword evidence="10 14" id="KW-0238">DNA-binding</keyword>
<evidence type="ECO:0000256" key="8">
    <source>
        <dbReference type="ARBA" id="ARBA00022833"/>
    </source>
</evidence>
<comment type="similarity">
    <text evidence="2 14">Belongs to the Fur family.</text>
</comment>
<organism evidence="15 16">
    <name type="scientific">SAR86 cluster bacterium</name>
    <dbReference type="NCBI Taxonomy" id="2030880"/>
    <lineage>
        <taxon>Bacteria</taxon>
        <taxon>Pseudomonadati</taxon>
        <taxon>Pseudomonadota</taxon>
        <taxon>Gammaproteobacteria</taxon>
        <taxon>SAR86 cluster</taxon>
    </lineage>
</organism>
<keyword evidence="9 14" id="KW-0805">Transcription regulation</keyword>
<evidence type="ECO:0000256" key="1">
    <source>
        <dbReference type="ARBA" id="ARBA00004496"/>
    </source>
</evidence>
<sequence>MDDKTNKNLQEAGLKATLPRIKILEIMQRTAGTEDHYTAEDIYKELVMNSYDIGLATVYRVLTQFENAGMVVKHKFEENKAVYELNDPQHHDHMVCVETGAITEFHDETIKKKQREIAEKHGYDLLDQSVILYVRKKKN</sequence>
<keyword evidence="5 14" id="KW-0963">Cytoplasm</keyword>
<accession>A0A368BYL8</accession>
<dbReference type="GO" id="GO:0045892">
    <property type="term" value="P:negative regulation of DNA-templated transcription"/>
    <property type="evidence" value="ECO:0007669"/>
    <property type="project" value="TreeGrafter"/>
</dbReference>
<feature type="binding site" evidence="13">
    <location>
        <position position="92"/>
    </location>
    <ligand>
        <name>Fe cation</name>
        <dbReference type="ChEBI" id="CHEBI:24875"/>
    </ligand>
</feature>
<dbReference type="CDD" id="cd07153">
    <property type="entry name" value="Fur_like"/>
    <property type="match status" value="1"/>
</dbReference>
<dbReference type="PANTHER" id="PTHR33202">
    <property type="entry name" value="ZINC UPTAKE REGULATION PROTEIN"/>
    <property type="match status" value="1"/>
</dbReference>
<keyword evidence="8 12" id="KW-0862">Zinc</keyword>
<dbReference type="InterPro" id="IPR002481">
    <property type="entry name" value="FUR"/>
</dbReference>
<proteinExistence type="inferred from homology"/>